<reference evidence="9" key="1">
    <citation type="submission" date="2020-09" db="EMBL/GenBank/DDBJ databases">
        <title>Genome seq and assembly of Tianweitania sp.</title>
        <authorList>
            <person name="Chhetri G."/>
        </authorList>
    </citation>
    <scope>NUCLEOTIDE SEQUENCE</scope>
    <source>
        <strain evidence="9">Rool2</strain>
    </source>
</reference>
<dbReference type="SUPFAM" id="SSF53187">
    <property type="entry name" value="Zn-dependent exopeptidases"/>
    <property type="match status" value="1"/>
</dbReference>
<name>A0A8J6PXP0_9HYPH</name>
<feature type="binding site" evidence="8">
    <location>
        <position position="65"/>
    </location>
    <ligand>
        <name>Zn(2+)</name>
        <dbReference type="ChEBI" id="CHEBI:29105"/>
        <label>1</label>
    </ligand>
</feature>
<feature type="binding site" evidence="8">
    <location>
        <position position="212"/>
    </location>
    <ligand>
        <name>Zn(2+)</name>
        <dbReference type="ChEBI" id="CHEBI:29105"/>
        <label>2</label>
    </ligand>
</feature>
<organism evidence="9 10">
    <name type="scientific">Oryzicola mucosus</name>
    <dbReference type="NCBI Taxonomy" id="2767425"/>
    <lineage>
        <taxon>Bacteria</taxon>
        <taxon>Pseudomonadati</taxon>
        <taxon>Pseudomonadota</taxon>
        <taxon>Alphaproteobacteria</taxon>
        <taxon>Hyphomicrobiales</taxon>
        <taxon>Phyllobacteriaceae</taxon>
        <taxon>Oryzicola</taxon>
    </lineage>
</organism>
<feature type="binding site" evidence="8">
    <location>
        <position position="234"/>
    </location>
    <ligand>
        <name>Zn(2+)</name>
        <dbReference type="ChEBI" id="CHEBI:29105"/>
        <label>1</label>
    </ligand>
</feature>
<evidence type="ECO:0000256" key="7">
    <source>
        <dbReference type="PIRSR" id="PIRSR001123-1"/>
    </source>
</evidence>
<dbReference type="InterPro" id="IPR008007">
    <property type="entry name" value="Peptidase_M42"/>
</dbReference>
<comment type="caution">
    <text evidence="9">The sequence shown here is derived from an EMBL/GenBank/DDBJ whole genome shotgun (WGS) entry which is preliminary data.</text>
</comment>
<evidence type="ECO:0000256" key="3">
    <source>
        <dbReference type="ARBA" id="ARBA00022670"/>
    </source>
</evidence>
<evidence type="ECO:0000256" key="4">
    <source>
        <dbReference type="ARBA" id="ARBA00022723"/>
    </source>
</evidence>
<comment type="similarity">
    <text evidence="1 6">Belongs to the peptidase M42 family.</text>
</comment>
<dbReference type="InterPro" id="IPR051464">
    <property type="entry name" value="Peptidase_M42_aminopept"/>
</dbReference>
<dbReference type="Pfam" id="PF05343">
    <property type="entry name" value="Peptidase_M42"/>
    <property type="match status" value="1"/>
</dbReference>
<evidence type="ECO:0000256" key="1">
    <source>
        <dbReference type="ARBA" id="ARBA00006272"/>
    </source>
</evidence>
<dbReference type="RefSeq" id="WP_188166662.1">
    <property type="nucleotide sequence ID" value="NZ_JACVVX010000010.1"/>
</dbReference>
<keyword evidence="10" id="KW-1185">Reference proteome</keyword>
<accession>A0A8J6PXP0</accession>
<dbReference type="EMBL" id="JACVVX010000010">
    <property type="protein sequence ID" value="MBD0417226.1"/>
    <property type="molecule type" value="Genomic_DNA"/>
</dbReference>
<keyword evidence="2" id="KW-0031">Aminopeptidase</keyword>
<keyword evidence="3" id="KW-0645">Protease</keyword>
<evidence type="ECO:0000256" key="2">
    <source>
        <dbReference type="ARBA" id="ARBA00022438"/>
    </source>
</evidence>
<gene>
    <name evidence="9" type="ORF">ICI42_21530</name>
</gene>
<dbReference type="InterPro" id="IPR023367">
    <property type="entry name" value="Peptidase_M42_dom2"/>
</dbReference>
<evidence type="ECO:0000256" key="6">
    <source>
        <dbReference type="PIRNR" id="PIRNR001123"/>
    </source>
</evidence>
<dbReference type="GO" id="GO:0046872">
    <property type="term" value="F:metal ion binding"/>
    <property type="evidence" value="ECO:0007669"/>
    <property type="project" value="UniProtKB-UniRule"/>
</dbReference>
<dbReference type="PANTHER" id="PTHR32481:SF20">
    <property type="entry name" value="AMINOPEPTIDASE YSDC"/>
    <property type="match status" value="1"/>
</dbReference>
<dbReference type="PIRSF" id="PIRSF001123">
    <property type="entry name" value="PepA_GA"/>
    <property type="match status" value="1"/>
</dbReference>
<dbReference type="Proteomes" id="UP000643405">
    <property type="component" value="Unassembled WGS sequence"/>
</dbReference>
<keyword evidence="5" id="KW-0378">Hydrolase</keyword>
<comment type="cofactor">
    <cofactor evidence="8">
        <name>a divalent metal cation</name>
        <dbReference type="ChEBI" id="CHEBI:60240"/>
    </cofactor>
    <text evidence="8">Binds 2 divalent metal cations per subunit.</text>
</comment>
<feature type="binding site" evidence="8">
    <location>
        <position position="176"/>
    </location>
    <ligand>
        <name>Zn(2+)</name>
        <dbReference type="ChEBI" id="CHEBI:29105"/>
        <label>1</label>
    </ligand>
</feature>
<proteinExistence type="inferred from homology"/>
<dbReference type="GO" id="GO:0006508">
    <property type="term" value="P:proteolysis"/>
    <property type="evidence" value="ECO:0007669"/>
    <property type="project" value="UniProtKB-KW"/>
</dbReference>
<evidence type="ECO:0000313" key="9">
    <source>
        <dbReference type="EMBL" id="MBD0417226.1"/>
    </source>
</evidence>
<feature type="active site" description="Proton acceptor" evidence="7">
    <location>
        <position position="211"/>
    </location>
</feature>
<feature type="binding site" evidence="8">
    <location>
        <position position="176"/>
    </location>
    <ligand>
        <name>Zn(2+)</name>
        <dbReference type="ChEBI" id="CHEBI:29105"/>
        <label>2</label>
    </ligand>
</feature>
<dbReference type="PANTHER" id="PTHR32481">
    <property type="entry name" value="AMINOPEPTIDASE"/>
    <property type="match status" value="1"/>
</dbReference>
<feature type="binding site" evidence="8">
    <location>
        <position position="321"/>
    </location>
    <ligand>
        <name>Zn(2+)</name>
        <dbReference type="ChEBI" id="CHEBI:29105"/>
        <label>2</label>
    </ligand>
</feature>
<dbReference type="AlphaFoldDB" id="A0A8J6PXP0"/>
<sequence length="355" mass="38461">MRDASLEHLKTLIATPSPSGFEQPVAHLYRNYVSEFADKVITDVMGNVSACINPQAAMRIMYAGHMDEIGFIVHFIDEDGFLFFNTIGGTDVATEIGQRVWVHGKERVQGVIGRKAIQTLKADESKQTPTLKDLWIDIGATSREQAEAVVKIGSPVTLQTEFAALLGSNATARAFDNKAGLFIGGEIVRRLAEEGGLHPDVGLYALGTVQEEIGSRGAQTAAFNLAPHTALAVDMGVAMDYPLARPEEQGRLDLGKGPGISQGPNTNPIVLDILLKAALEESIPYQLQAYGDKSPTDARLLQTNRSGVATGLLSVPLRYMHTPSEVLCLNDVEATIDLVCGYCRRIRPDTDFTPW</sequence>
<dbReference type="SUPFAM" id="SSF101821">
    <property type="entry name" value="Aminopeptidase/glucanase lid domain"/>
    <property type="match status" value="1"/>
</dbReference>
<dbReference type="Gene3D" id="3.40.630.10">
    <property type="entry name" value="Zn peptidases"/>
    <property type="match status" value="1"/>
</dbReference>
<evidence type="ECO:0000256" key="5">
    <source>
        <dbReference type="ARBA" id="ARBA00022801"/>
    </source>
</evidence>
<evidence type="ECO:0000313" key="10">
    <source>
        <dbReference type="Proteomes" id="UP000643405"/>
    </source>
</evidence>
<dbReference type="Gene3D" id="2.40.30.40">
    <property type="entry name" value="Peptidase M42, domain 2"/>
    <property type="match status" value="1"/>
</dbReference>
<keyword evidence="4 8" id="KW-0479">Metal-binding</keyword>
<evidence type="ECO:0000256" key="8">
    <source>
        <dbReference type="PIRSR" id="PIRSR001123-2"/>
    </source>
</evidence>
<dbReference type="GO" id="GO:0004177">
    <property type="term" value="F:aminopeptidase activity"/>
    <property type="evidence" value="ECO:0007669"/>
    <property type="project" value="UniProtKB-UniRule"/>
</dbReference>
<protein>
    <submittedName>
        <fullName evidence="9">M42 family peptidase</fullName>
    </submittedName>
</protein>